<evidence type="ECO:0008006" key="3">
    <source>
        <dbReference type="Google" id="ProtNLM"/>
    </source>
</evidence>
<evidence type="ECO:0000313" key="1">
    <source>
        <dbReference type="EMBL" id="OAM90612.1"/>
    </source>
</evidence>
<keyword evidence="2" id="KW-1185">Reference proteome</keyword>
<dbReference type="PANTHER" id="PTHR35564">
    <property type="match status" value="1"/>
</dbReference>
<evidence type="ECO:0000313" key="2">
    <source>
        <dbReference type="Proteomes" id="UP000078486"/>
    </source>
</evidence>
<dbReference type="STRING" id="1184151.AW736_07415"/>
<dbReference type="OrthoDB" id="1523296at2"/>
<comment type="caution">
    <text evidence="1">The sequence shown here is derived from an EMBL/GenBank/DDBJ whole genome shotgun (WGS) entry which is preliminary data.</text>
</comment>
<sequence length="344" mass="38917">MASEARQTPRPMSDPLEKAITSMDFFRAVRLIDAAHPDLPRTGGAFSPRQECVRFGQLPELTFATSPLESFVPATETSPPRLNVNFLGLLGPNGPLPVHITEYIRDRMRNHGDRTLVAFLNLFNHRLISLFYRAWMINQLALDLDRPAEQNFSYYIGSLFGAGADPNRDTDSVPLNSKLYFTGRLASQCRNVQGLQSILREFFDVPASLETFVGRWMPVPEDSRLRLTGAPSTCTLGQTAVIGTRVWDTQLSFRVHMGPMSFADYRRLLPRGESFRRLRDWILNYAGAELYWDVRLILRADEIPMLRLGEQGGQRLGWTTWLHSNPPVRDAGDLIASPPDTQKL</sequence>
<organism evidence="1 2">
    <name type="scientific">Termitidicoccus mucosus</name>
    <dbReference type="NCBI Taxonomy" id="1184151"/>
    <lineage>
        <taxon>Bacteria</taxon>
        <taxon>Pseudomonadati</taxon>
        <taxon>Verrucomicrobiota</taxon>
        <taxon>Opitutia</taxon>
        <taxon>Opitutales</taxon>
        <taxon>Opitutaceae</taxon>
        <taxon>Termitidicoccus</taxon>
    </lineage>
</organism>
<dbReference type="Pfam" id="PF06996">
    <property type="entry name" value="T6SS_TssG"/>
    <property type="match status" value="1"/>
</dbReference>
<dbReference type="AlphaFoldDB" id="A0A178IL48"/>
<dbReference type="PANTHER" id="PTHR35564:SF4">
    <property type="entry name" value="CYTOPLASMIC PROTEIN"/>
    <property type="match status" value="1"/>
</dbReference>
<dbReference type="InterPro" id="IPR010732">
    <property type="entry name" value="T6SS_TssG-like"/>
</dbReference>
<accession>A0A178IL48</accession>
<protein>
    <recommendedName>
        <fullName evidence="3">Type VI secretion protein</fullName>
    </recommendedName>
</protein>
<proteinExistence type="predicted"/>
<gene>
    <name evidence="1" type="ORF">AW736_07415</name>
</gene>
<name>A0A178IL48_9BACT</name>
<reference evidence="1 2" key="1">
    <citation type="submission" date="2016-01" db="EMBL/GenBank/DDBJ databases">
        <title>High potential of lignocellulose degradation of a new Verrucomicrobia species.</title>
        <authorList>
            <person name="Wang Y."/>
            <person name="Shi Y."/>
            <person name="Qiu Z."/>
            <person name="Liu S."/>
            <person name="Yang H."/>
        </authorList>
    </citation>
    <scope>NUCLEOTIDE SEQUENCE [LARGE SCALE GENOMIC DNA]</scope>
    <source>
        <strain evidence="1 2">TSB47</strain>
    </source>
</reference>
<dbReference type="Proteomes" id="UP000078486">
    <property type="component" value="Unassembled WGS sequence"/>
</dbReference>
<dbReference type="EMBL" id="LRRQ01000054">
    <property type="protein sequence ID" value="OAM90612.1"/>
    <property type="molecule type" value="Genomic_DNA"/>
</dbReference>
<dbReference type="NCBIfam" id="TIGR03347">
    <property type="entry name" value="VI_chp_1"/>
    <property type="match status" value="1"/>
</dbReference>